<keyword evidence="4 7" id="KW-1133">Transmembrane helix</keyword>
<dbReference type="GO" id="GO:0098717">
    <property type="term" value="P:pantothenate import across plasma membrane"/>
    <property type="evidence" value="ECO:0007669"/>
    <property type="project" value="TreeGrafter"/>
</dbReference>
<dbReference type="SUPFAM" id="SSF103473">
    <property type="entry name" value="MFS general substrate transporter"/>
    <property type="match status" value="1"/>
</dbReference>
<feature type="transmembrane region" description="Helical" evidence="7">
    <location>
        <begin position="272"/>
        <end position="298"/>
    </location>
</feature>
<sequence length="514" mass="57218">MESAGPIESKHSFAHRLKVLILGDEAKTKEERWLVQKLDFFILTYCCLSFFFNYLDRSAFANAYVAGLQEALSLSGNQYNILLSMTTAGYVIGQIPHGIAIQKIAPRIWFPSMVIIWAGLTASSAACKTYEQLCAVRFLMGLIEASTYCGTIYCIGSWYKPREIAKRTAIFTASGQAGSMFAGIMMTAIYKGMSGYAGLEGWQWVFIICGIITCPIAIMGFLYFPDIPETTKARWLSESEKRLALDRLPPKKADGHNINPWSLAKRVFGSPAFYILCLFATVCSALEAFCVQNLYLLWLKYYSKAGYFTQTQVNTYPLGIQAMGIVSNLMAAVYIDATGRRVPMGILACALQLVVTTILFIRSSPWAAIMFAFYLAGTSYIVNPLLFGWANIICQRDGDDARRSVILTSMNAFAQILYTWWGIVLFPANEAPYWRNGYIGMVVVIAVMFSLLWVVLWLDRRTALQYPEAAFFDAPETVQLAAIKGDMVVDVTKNDAESKVEGKANDITTVASLK</sequence>
<accession>A0A9N9W4M8</accession>
<evidence type="ECO:0000256" key="1">
    <source>
        <dbReference type="ARBA" id="ARBA00004141"/>
    </source>
</evidence>
<gene>
    <name evidence="9" type="ORF">CSOL1703_00010582</name>
</gene>
<evidence type="ECO:0000256" key="6">
    <source>
        <dbReference type="ARBA" id="ARBA00037968"/>
    </source>
</evidence>
<evidence type="ECO:0000256" key="2">
    <source>
        <dbReference type="ARBA" id="ARBA00022448"/>
    </source>
</evidence>
<feature type="transmembrane region" description="Helical" evidence="7">
    <location>
        <begin position="342"/>
        <end position="361"/>
    </location>
</feature>
<protein>
    <recommendedName>
        <fullName evidence="8">Major facilitator superfamily (MFS) profile domain-containing protein</fullName>
    </recommendedName>
</protein>
<feature type="transmembrane region" description="Helical" evidence="7">
    <location>
        <begin position="108"/>
        <end position="126"/>
    </location>
</feature>
<dbReference type="InterPro" id="IPR036259">
    <property type="entry name" value="MFS_trans_sf"/>
</dbReference>
<dbReference type="PANTHER" id="PTHR43791:SF4">
    <property type="entry name" value="PANTOTHENATE TRANSPORTER FEN2"/>
    <property type="match status" value="1"/>
</dbReference>
<reference evidence="10" key="1">
    <citation type="submission" date="2019-06" db="EMBL/GenBank/DDBJ databases">
        <authorList>
            <person name="Broberg M."/>
        </authorList>
    </citation>
    <scope>NUCLEOTIDE SEQUENCE [LARGE SCALE GENOMIC DNA]</scope>
</reference>
<keyword evidence="2" id="KW-0813">Transport</keyword>
<comment type="caution">
    <text evidence="9">The sequence shown here is derived from an EMBL/GenBank/DDBJ whole genome shotgun (WGS) entry which is preliminary data.</text>
</comment>
<dbReference type="GO" id="GO:0005886">
    <property type="term" value="C:plasma membrane"/>
    <property type="evidence" value="ECO:0007669"/>
    <property type="project" value="TreeGrafter"/>
</dbReference>
<dbReference type="PROSITE" id="PS50850">
    <property type="entry name" value="MFS"/>
    <property type="match status" value="1"/>
</dbReference>
<dbReference type="InterPro" id="IPR011701">
    <property type="entry name" value="MFS"/>
</dbReference>
<organism evidence="9 10">
    <name type="scientific">Clonostachys solani</name>
    <dbReference type="NCBI Taxonomy" id="160281"/>
    <lineage>
        <taxon>Eukaryota</taxon>
        <taxon>Fungi</taxon>
        <taxon>Dikarya</taxon>
        <taxon>Ascomycota</taxon>
        <taxon>Pezizomycotina</taxon>
        <taxon>Sordariomycetes</taxon>
        <taxon>Hypocreomycetidae</taxon>
        <taxon>Hypocreales</taxon>
        <taxon>Bionectriaceae</taxon>
        <taxon>Clonostachys</taxon>
    </lineage>
</organism>
<dbReference type="EMBL" id="CABFOC020000007">
    <property type="protein sequence ID" value="CAH0044843.1"/>
    <property type="molecule type" value="Genomic_DNA"/>
</dbReference>
<feature type="transmembrane region" description="Helical" evidence="7">
    <location>
        <begin position="318"/>
        <end position="335"/>
    </location>
</feature>
<evidence type="ECO:0000313" key="10">
    <source>
        <dbReference type="Proteomes" id="UP000775872"/>
    </source>
</evidence>
<keyword evidence="5 7" id="KW-0472">Membrane</keyword>
<keyword evidence="10" id="KW-1185">Reference proteome</keyword>
<feature type="transmembrane region" description="Helical" evidence="7">
    <location>
        <begin position="438"/>
        <end position="458"/>
    </location>
</feature>
<dbReference type="AlphaFoldDB" id="A0A9N9W4M8"/>
<comment type="subcellular location">
    <subcellularLocation>
        <location evidence="1">Membrane</location>
        <topology evidence="1">Multi-pass membrane protein</topology>
    </subcellularLocation>
</comment>
<evidence type="ECO:0000256" key="7">
    <source>
        <dbReference type="SAM" id="Phobius"/>
    </source>
</evidence>
<dbReference type="GO" id="GO:0015233">
    <property type="term" value="F:pantothenate transmembrane transporter activity"/>
    <property type="evidence" value="ECO:0007669"/>
    <property type="project" value="TreeGrafter"/>
</dbReference>
<evidence type="ECO:0000259" key="8">
    <source>
        <dbReference type="PROSITE" id="PS50850"/>
    </source>
</evidence>
<dbReference type="OrthoDB" id="3639251at2759"/>
<evidence type="ECO:0000256" key="3">
    <source>
        <dbReference type="ARBA" id="ARBA00022692"/>
    </source>
</evidence>
<comment type="similarity">
    <text evidence="6">Belongs to the major facilitator superfamily. Allantoate permease family.</text>
</comment>
<dbReference type="FunFam" id="1.20.1250.20:FF:000065">
    <property type="entry name" value="Putative MFS pantothenate transporter"/>
    <property type="match status" value="1"/>
</dbReference>
<feature type="transmembrane region" description="Helical" evidence="7">
    <location>
        <begin position="367"/>
        <end position="393"/>
    </location>
</feature>
<evidence type="ECO:0000256" key="4">
    <source>
        <dbReference type="ARBA" id="ARBA00022989"/>
    </source>
</evidence>
<dbReference type="Pfam" id="PF07690">
    <property type="entry name" value="MFS_1"/>
    <property type="match status" value="1"/>
</dbReference>
<evidence type="ECO:0000256" key="5">
    <source>
        <dbReference type="ARBA" id="ARBA00023136"/>
    </source>
</evidence>
<feature type="transmembrane region" description="Helical" evidence="7">
    <location>
        <begin position="168"/>
        <end position="190"/>
    </location>
</feature>
<keyword evidence="3 7" id="KW-0812">Transmembrane</keyword>
<reference evidence="9 10" key="2">
    <citation type="submission" date="2021-10" db="EMBL/GenBank/DDBJ databases">
        <authorList>
            <person name="Piombo E."/>
        </authorList>
    </citation>
    <scope>NUCLEOTIDE SEQUENCE [LARGE SCALE GENOMIC DNA]</scope>
</reference>
<feature type="transmembrane region" description="Helical" evidence="7">
    <location>
        <begin position="138"/>
        <end position="156"/>
    </location>
</feature>
<proteinExistence type="inferred from homology"/>
<feature type="transmembrane region" description="Helical" evidence="7">
    <location>
        <begin position="38"/>
        <end position="55"/>
    </location>
</feature>
<feature type="transmembrane region" description="Helical" evidence="7">
    <location>
        <begin position="405"/>
        <end position="426"/>
    </location>
</feature>
<dbReference type="Gene3D" id="1.20.1250.20">
    <property type="entry name" value="MFS general substrate transporter like domains"/>
    <property type="match status" value="1"/>
</dbReference>
<dbReference type="InterPro" id="IPR020846">
    <property type="entry name" value="MFS_dom"/>
</dbReference>
<evidence type="ECO:0000313" key="9">
    <source>
        <dbReference type="EMBL" id="CAH0044843.1"/>
    </source>
</evidence>
<name>A0A9N9W4M8_9HYPO</name>
<dbReference type="PANTHER" id="PTHR43791">
    <property type="entry name" value="PERMEASE-RELATED"/>
    <property type="match status" value="1"/>
</dbReference>
<dbReference type="Proteomes" id="UP000775872">
    <property type="component" value="Unassembled WGS sequence"/>
</dbReference>
<feature type="transmembrane region" description="Helical" evidence="7">
    <location>
        <begin position="81"/>
        <end position="101"/>
    </location>
</feature>
<feature type="transmembrane region" description="Helical" evidence="7">
    <location>
        <begin position="202"/>
        <end position="224"/>
    </location>
</feature>
<feature type="domain" description="Major facilitator superfamily (MFS) profile" evidence="8">
    <location>
        <begin position="42"/>
        <end position="462"/>
    </location>
</feature>